<feature type="region of interest" description="Disordered" evidence="1">
    <location>
        <begin position="575"/>
        <end position="608"/>
    </location>
</feature>
<feature type="compositionally biased region" description="Polar residues" evidence="1">
    <location>
        <begin position="201"/>
        <end position="228"/>
    </location>
</feature>
<feature type="compositionally biased region" description="Polar residues" evidence="1">
    <location>
        <begin position="240"/>
        <end position="249"/>
    </location>
</feature>
<accession>A0A0C9W914</accession>
<protein>
    <submittedName>
        <fullName evidence="2">Uncharacterized protein</fullName>
    </submittedName>
</protein>
<feature type="region of interest" description="Disordered" evidence="1">
    <location>
        <begin position="512"/>
        <end position="545"/>
    </location>
</feature>
<evidence type="ECO:0000313" key="3">
    <source>
        <dbReference type="Proteomes" id="UP000053820"/>
    </source>
</evidence>
<dbReference type="AlphaFoldDB" id="A0A0C9W914"/>
<keyword evidence="3" id="KW-1185">Reference proteome</keyword>
<evidence type="ECO:0000313" key="2">
    <source>
        <dbReference type="EMBL" id="KIJ64128.1"/>
    </source>
</evidence>
<name>A0A0C9W914_9AGAM</name>
<dbReference type="Proteomes" id="UP000053820">
    <property type="component" value="Unassembled WGS sequence"/>
</dbReference>
<feature type="region of interest" description="Disordered" evidence="1">
    <location>
        <begin position="195"/>
        <end position="351"/>
    </location>
</feature>
<feature type="compositionally biased region" description="Basic residues" evidence="1">
    <location>
        <begin position="637"/>
        <end position="647"/>
    </location>
</feature>
<feature type="compositionally biased region" description="Basic and acidic residues" evidence="1">
    <location>
        <begin position="338"/>
        <end position="347"/>
    </location>
</feature>
<evidence type="ECO:0000256" key="1">
    <source>
        <dbReference type="SAM" id="MobiDB-lite"/>
    </source>
</evidence>
<feature type="compositionally biased region" description="Basic and acidic residues" evidence="1">
    <location>
        <begin position="648"/>
        <end position="658"/>
    </location>
</feature>
<proteinExistence type="predicted"/>
<dbReference type="HOGENOM" id="CLU_013426_1_0_1"/>
<gene>
    <name evidence="2" type="ORF">HYDPIDRAFT_168190</name>
</gene>
<dbReference type="OrthoDB" id="3269403at2759"/>
<feature type="region of interest" description="Disordered" evidence="1">
    <location>
        <begin position="632"/>
        <end position="658"/>
    </location>
</feature>
<organism evidence="2 3">
    <name type="scientific">Hydnomerulius pinastri MD-312</name>
    <dbReference type="NCBI Taxonomy" id="994086"/>
    <lineage>
        <taxon>Eukaryota</taxon>
        <taxon>Fungi</taxon>
        <taxon>Dikarya</taxon>
        <taxon>Basidiomycota</taxon>
        <taxon>Agaricomycotina</taxon>
        <taxon>Agaricomycetes</taxon>
        <taxon>Agaricomycetidae</taxon>
        <taxon>Boletales</taxon>
        <taxon>Boletales incertae sedis</taxon>
        <taxon>Leucogyrophana</taxon>
    </lineage>
</organism>
<reference evidence="2 3" key="1">
    <citation type="submission" date="2014-04" db="EMBL/GenBank/DDBJ databases">
        <title>Evolutionary Origins and Diversification of the Mycorrhizal Mutualists.</title>
        <authorList>
            <consortium name="DOE Joint Genome Institute"/>
            <consortium name="Mycorrhizal Genomics Consortium"/>
            <person name="Kohler A."/>
            <person name="Kuo A."/>
            <person name="Nagy L.G."/>
            <person name="Floudas D."/>
            <person name="Copeland A."/>
            <person name="Barry K.W."/>
            <person name="Cichocki N."/>
            <person name="Veneault-Fourrey C."/>
            <person name="LaButti K."/>
            <person name="Lindquist E.A."/>
            <person name="Lipzen A."/>
            <person name="Lundell T."/>
            <person name="Morin E."/>
            <person name="Murat C."/>
            <person name="Riley R."/>
            <person name="Ohm R."/>
            <person name="Sun H."/>
            <person name="Tunlid A."/>
            <person name="Henrissat B."/>
            <person name="Grigoriev I.V."/>
            <person name="Hibbett D.S."/>
            <person name="Martin F."/>
        </authorList>
    </citation>
    <scope>NUCLEOTIDE SEQUENCE [LARGE SCALE GENOMIC DNA]</scope>
    <source>
        <strain evidence="2 3">MD-312</strain>
    </source>
</reference>
<sequence>MPLDAVLWRHNWLTRLLNGFTKSDSHHNSISPKLAINTAQERVWLEARMPLEEYAETIVMNIRLQSRVLKETLWNQKTMCCPGWIGTASRHQGLAWFWPCRGVKPAPEAELRGLNHDTGVHHCKWHFNGELKRYLNERQGGDQHQKTEKVKGRRCAKDIGRPKYQELGNPWSAKMRQKLRWSELQTSQCALLNESADESGMSLNTSTPSGSRPHSPACQSEDMQTVQDNVLFDDEDRIVTDQTTGNPSSEMRPATPPAPPNSPADLYHPDTQTGMTSLHMYSPDTSMSQADAGASQPCTNKALPGADTNPIQRDPSPPQSDMDIYSPDAAGQVSACGKRADTEDTEKVSQTAPAKCRFEEVDYSHALRKELYEKEEIVNQLKSKLRQQGTVLQQEREAVQQHYTALYNEAISHAQEEFDQQKKAVLDLRTLLEQHNTEMDSLRALKIHDHRAEIDKMWQEVGDEMHAHIDEVLRASNTNLASSLQQREHEIEAKTAEMEKHMHKEVQKILVTTPASPPPNSAKDPPAQPSTSRTQNGANETSRRLLPATPLLDAIRRIRKGRGISRRTRLIGVSLESNNEPHHTPLMPTVPNAHNVSEEDQEQPQAQPPMSSMAEAVAKAVEVALRNVLGQGTSFKPTKRTPRRKKAKDQEVELEKRTEPSHHRDFILAEFRHLFKDKFGIAQDADFIAHEWAGADDVHAFEYEDGPGPVAHELSFDLTQSYTSLWNSKHCEEEKWPVEKPNNYLREVLKSRYKRLRTTWLKAQPKLMQNGVLETPGQVEKRLVDEMNRLGKASRQGTRRRNKYNRRVAILDHIIKLKLETVDDDLSAWEWLRHLIKTLGEHGMSSEESAVENDVEHVLRVKRMEWRCCIDRELDIVDTERLLDNNIFAAQGAKPVKRIRAPDNPVSSRDVVTGLPMELYDGAWVAGLTQCQVDTLGVCRESFGWMKVATMST</sequence>
<dbReference type="EMBL" id="KN839848">
    <property type="protein sequence ID" value="KIJ64128.1"/>
    <property type="molecule type" value="Genomic_DNA"/>
</dbReference>
<feature type="compositionally biased region" description="Polar residues" evidence="1">
    <location>
        <begin position="529"/>
        <end position="540"/>
    </location>
</feature>